<evidence type="ECO:0000256" key="4">
    <source>
        <dbReference type="ARBA" id="ARBA00022448"/>
    </source>
</evidence>
<keyword evidence="15" id="KW-1185">Reference proteome</keyword>
<evidence type="ECO:0000259" key="12">
    <source>
        <dbReference type="PROSITE" id="PS50893"/>
    </source>
</evidence>
<evidence type="ECO:0000256" key="3">
    <source>
        <dbReference type="ARBA" id="ARBA00005417"/>
    </source>
</evidence>
<protein>
    <submittedName>
        <fullName evidence="14">Dipeptide/oligopeptide/nickel ABC transporter permease/ATP-binding protein</fullName>
    </submittedName>
</protein>
<name>A0ABS9E8N5_9HYPH</name>
<dbReference type="CDD" id="cd06261">
    <property type="entry name" value="TM_PBP2"/>
    <property type="match status" value="1"/>
</dbReference>
<feature type="transmembrane region" description="Helical" evidence="11">
    <location>
        <begin position="184"/>
        <end position="209"/>
    </location>
</feature>
<accession>A0ABS9E8N5</accession>
<evidence type="ECO:0000256" key="7">
    <source>
        <dbReference type="ARBA" id="ARBA00022741"/>
    </source>
</evidence>
<dbReference type="InterPro" id="IPR013563">
    <property type="entry name" value="Oligopep_ABC_C"/>
</dbReference>
<evidence type="ECO:0000256" key="10">
    <source>
        <dbReference type="ARBA" id="ARBA00023136"/>
    </source>
</evidence>
<feature type="transmembrane region" description="Helical" evidence="11">
    <location>
        <begin position="12"/>
        <end position="30"/>
    </location>
</feature>
<evidence type="ECO:0000313" key="14">
    <source>
        <dbReference type="EMBL" id="MCF4099212.1"/>
    </source>
</evidence>
<feature type="transmembrane region" description="Helical" evidence="11">
    <location>
        <begin position="246"/>
        <end position="264"/>
    </location>
</feature>
<dbReference type="Pfam" id="PF00528">
    <property type="entry name" value="BPD_transp_1"/>
    <property type="match status" value="1"/>
</dbReference>
<evidence type="ECO:0000256" key="5">
    <source>
        <dbReference type="ARBA" id="ARBA00022475"/>
    </source>
</evidence>
<dbReference type="Pfam" id="PF12911">
    <property type="entry name" value="OppC_N"/>
    <property type="match status" value="1"/>
</dbReference>
<dbReference type="RefSeq" id="WP_236114769.1">
    <property type="nucleotide sequence ID" value="NZ_JAKGTI010000002.1"/>
</dbReference>
<reference evidence="14 15" key="1">
    <citation type="submission" date="2022-01" db="EMBL/GenBank/DDBJ databases">
        <title>Maritalea mediterranea sp. nov., isolated from marine plastic residues from the Malva-rosa beach (Valencia, Spain).</title>
        <authorList>
            <person name="Vidal-Verdu A."/>
            <person name="Molina-Menor E."/>
            <person name="Pascual J."/>
            <person name="Pereto J."/>
            <person name="Porcar M."/>
        </authorList>
    </citation>
    <scope>NUCLEOTIDE SEQUENCE [LARGE SCALE GENOMIC DNA]</scope>
    <source>
        <strain evidence="14 15">P4.10X</strain>
    </source>
</reference>
<keyword evidence="8" id="KW-0067">ATP-binding</keyword>
<dbReference type="InterPro" id="IPR000515">
    <property type="entry name" value="MetI-like"/>
</dbReference>
<evidence type="ECO:0000256" key="9">
    <source>
        <dbReference type="ARBA" id="ARBA00022989"/>
    </source>
</evidence>
<dbReference type="PANTHER" id="PTHR43297">
    <property type="entry name" value="OLIGOPEPTIDE TRANSPORT ATP-BINDING PROTEIN APPD"/>
    <property type="match status" value="1"/>
</dbReference>
<dbReference type="PROSITE" id="PS00211">
    <property type="entry name" value="ABC_TRANSPORTER_1"/>
    <property type="match status" value="1"/>
</dbReference>
<dbReference type="Gene3D" id="1.10.3720.10">
    <property type="entry name" value="MetI-like"/>
    <property type="match status" value="1"/>
</dbReference>
<organism evidence="14 15">
    <name type="scientific">Maritalea mediterranea</name>
    <dbReference type="NCBI Taxonomy" id="2909667"/>
    <lineage>
        <taxon>Bacteria</taxon>
        <taxon>Pseudomonadati</taxon>
        <taxon>Pseudomonadota</taxon>
        <taxon>Alphaproteobacteria</taxon>
        <taxon>Hyphomicrobiales</taxon>
        <taxon>Devosiaceae</taxon>
        <taxon>Maritalea</taxon>
    </lineage>
</organism>
<dbReference type="Gene3D" id="3.40.50.300">
    <property type="entry name" value="P-loop containing nucleotide triphosphate hydrolases"/>
    <property type="match status" value="1"/>
</dbReference>
<dbReference type="Pfam" id="PF08352">
    <property type="entry name" value="oligo_HPY"/>
    <property type="match status" value="1"/>
</dbReference>
<keyword evidence="5" id="KW-1003">Cell membrane</keyword>
<keyword evidence="4 11" id="KW-0813">Transport</keyword>
<dbReference type="InterPro" id="IPR050388">
    <property type="entry name" value="ABC_Ni/Peptide_Import"/>
</dbReference>
<evidence type="ECO:0000259" key="13">
    <source>
        <dbReference type="PROSITE" id="PS50928"/>
    </source>
</evidence>
<gene>
    <name evidence="14" type="ORF">L1I42_11990</name>
</gene>
<dbReference type="InterPro" id="IPR027417">
    <property type="entry name" value="P-loop_NTPase"/>
</dbReference>
<evidence type="ECO:0000256" key="1">
    <source>
        <dbReference type="ARBA" id="ARBA00004417"/>
    </source>
</evidence>
<keyword evidence="7" id="KW-0547">Nucleotide-binding</keyword>
<dbReference type="InterPro" id="IPR003439">
    <property type="entry name" value="ABC_transporter-like_ATP-bd"/>
</dbReference>
<dbReference type="PANTHER" id="PTHR43297:SF2">
    <property type="entry name" value="DIPEPTIDE TRANSPORT ATP-BINDING PROTEIN DPPD"/>
    <property type="match status" value="1"/>
</dbReference>
<dbReference type="SUPFAM" id="SSF52540">
    <property type="entry name" value="P-loop containing nucleoside triphosphate hydrolases"/>
    <property type="match status" value="1"/>
</dbReference>
<dbReference type="PROSITE" id="PS50893">
    <property type="entry name" value="ABC_TRANSPORTER_2"/>
    <property type="match status" value="1"/>
</dbReference>
<dbReference type="SUPFAM" id="SSF161098">
    <property type="entry name" value="MetI-like"/>
    <property type="match status" value="1"/>
</dbReference>
<dbReference type="PROSITE" id="PS50928">
    <property type="entry name" value="ABC_TM1"/>
    <property type="match status" value="1"/>
</dbReference>
<dbReference type="CDD" id="cd03257">
    <property type="entry name" value="ABC_NikE_OppD_transporters"/>
    <property type="match status" value="1"/>
</dbReference>
<evidence type="ECO:0000256" key="6">
    <source>
        <dbReference type="ARBA" id="ARBA00022692"/>
    </source>
</evidence>
<dbReference type="SMART" id="SM00382">
    <property type="entry name" value="AAA"/>
    <property type="match status" value="1"/>
</dbReference>
<dbReference type="EMBL" id="JAKGTI010000002">
    <property type="protein sequence ID" value="MCF4099212.1"/>
    <property type="molecule type" value="Genomic_DNA"/>
</dbReference>
<dbReference type="InterPro" id="IPR035906">
    <property type="entry name" value="MetI-like_sf"/>
</dbReference>
<evidence type="ECO:0000256" key="11">
    <source>
        <dbReference type="RuleBase" id="RU363032"/>
    </source>
</evidence>
<comment type="caution">
    <text evidence="14">The sequence shown here is derived from an EMBL/GenBank/DDBJ whole genome shotgun (WGS) entry which is preliminary data.</text>
</comment>
<comment type="similarity">
    <text evidence="3">Belongs to the ABC transporter superfamily.</text>
</comment>
<feature type="transmembrane region" description="Helical" evidence="11">
    <location>
        <begin position="77"/>
        <end position="103"/>
    </location>
</feature>
<evidence type="ECO:0000256" key="2">
    <source>
        <dbReference type="ARBA" id="ARBA00004651"/>
    </source>
</evidence>
<evidence type="ECO:0000313" key="15">
    <source>
        <dbReference type="Proteomes" id="UP001201217"/>
    </source>
</evidence>
<comment type="subcellular location">
    <subcellularLocation>
        <location evidence="1">Cell inner membrane</location>
        <topology evidence="1">Peripheral membrane protein</topology>
    </subcellularLocation>
    <subcellularLocation>
        <location evidence="2 11">Cell membrane</location>
        <topology evidence="2 11">Multi-pass membrane protein</topology>
    </subcellularLocation>
</comment>
<dbReference type="NCBIfam" id="TIGR01727">
    <property type="entry name" value="oligo_HPY"/>
    <property type="match status" value="1"/>
</dbReference>
<keyword evidence="6 11" id="KW-0812">Transmembrane</keyword>
<sequence length="627" mass="67025">MIQFFKLLFRNRLAGLGAVVLSVIVLLALFTPLLPLPNPNITATGDRFLPPFSEGHLLGTDHLGRDLLSRLMWGTRLSLAVGAAAALIAAFIGSTIGIVAGFLGGRTDNVIMRLVDMLMAFPYILLALAIVAALGPGLINALFAVAAVNIPFFARNIRGVTVGLANKEFVDAARLSGMSNLQIILFEILPNVLPVIVIAMSTTVGWMILETAGLSFLGLGSQPPQADLGSMLGEARAALITSPHTSIVPGIMIFLIVMSINLLGDGVRDAIDPRLKSGALSRPLPATIVERDSTPPVPSDDLLALQDLRTEFHVGDRTYKAVGGVSLKVNKGECLGIIGESGSGKSVTALSVMGLVASPPGKIVGGAVSFQGHDLVGASYDELRELRGDRVAYIFQDPLSTLHPLYKVGDQLIEAMQAHRKMPEKEARARAVELLESVRIPNAARRVDNYPHEMSGGMRQRVSIAMALANEPDVIIADEPTTALDVTVQAQILTLLDDLRRERDLAIVFITHDFGVVAQLCDRVAVMYAGRIVEEGPTAAILDDPQHPYTKRLMACVPELGGGKRELHAIPGLPPAVDRLPQGCAFAPRCNFAQDVCKQGDIELEANGDRAVRCLFPDKVSQTEVTS</sequence>
<feature type="domain" description="ABC transporter" evidence="12">
    <location>
        <begin position="303"/>
        <end position="554"/>
    </location>
</feature>
<proteinExistence type="inferred from homology"/>
<dbReference type="Pfam" id="PF00005">
    <property type="entry name" value="ABC_tran"/>
    <property type="match status" value="1"/>
</dbReference>
<dbReference type="InterPro" id="IPR017871">
    <property type="entry name" value="ABC_transporter-like_CS"/>
</dbReference>
<dbReference type="InterPro" id="IPR025966">
    <property type="entry name" value="OppC_N"/>
</dbReference>
<evidence type="ECO:0000256" key="8">
    <source>
        <dbReference type="ARBA" id="ARBA00022840"/>
    </source>
</evidence>
<keyword evidence="10 11" id="KW-0472">Membrane</keyword>
<dbReference type="Proteomes" id="UP001201217">
    <property type="component" value="Unassembled WGS sequence"/>
</dbReference>
<comment type="similarity">
    <text evidence="11">Belongs to the binding-protein-dependent transport system permease family.</text>
</comment>
<feature type="domain" description="ABC transmembrane type-1" evidence="13">
    <location>
        <begin position="75"/>
        <end position="264"/>
    </location>
</feature>
<keyword evidence="9 11" id="KW-1133">Transmembrane helix</keyword>
<dbReference type="InterPro" id="IPR003593">
    <property type="entry name" value="AAA+_ATPase"/>
</dbReference>